<dbReference type="EMBL" id="VCAZ01000004">
    <property type="protein sequence ID" value="TSK17893.1"/>
    <property type="molecule type" value="Genomic_DNA"/>
</dbReference>
<feature type="compositionally biased region" description="Basic and acidic residues" evidence="1">
    <location>
        <begin position="163"/>
        <end position="178"/>
    </location>
</feature>
<keyword evidence="3" id="KW-0675">Receptor</keyword>
<feature type="signal peptide" evidence="2">
    <location>
        <begin position="1"/>
        <end position="21"/>
    </location>
</feature>
<reference evidence="3 4" key="1">
    <citation type="journal article" date="2019" name="Genome Biol. Evol.">
        <title>Whole-Genome Sequencing of the Giant Devil Catfish, Bagarius yarrelli.</title>
        <authorList>
            <person name="Jiang W."/>
            <person name="Lv Y."/>
            <person name="Cheng L."/>
            <person name="Yang K."/>
            <person name="Chao B."/>
            <person name="Wang X."/>
            <person name="Li Y."/>
            <person name="Pan X."/>
            <person name="You X."/>
            <person name="Zhang Y."/>
            <person name="Yang J."/>
            <person name="Li J."/>
            <person name="Zhang X."/>
            <person name="Liu S."/>
            <person name="Sun C."/>
            <person name="Yang J."/>
            <person name="Shi Q."/>
        </authorList>
    </citation>
    <scope>NUCLEOTIDE SEQUENCE [LARGE SCALE GENOMIC DNA]</scope>
    <source>
        <strain evidence="3">JWS20170419001</strain>
        <tissue evidence="3">Muscle</tissue>
    </source>
</reference>
<evidence type="ECO:0000256" key="1">
    <source>
        <dbReference type="SAM" id="MobiDB-lite"/>
    </source>
</evidence>
<comment type="caution">
    <text evidence="3">The sequence shown here is derived from an EMBL/GenBank/DDBJ whole genome shotgun (WGS) entry which is preliminary data.</text>
</comment>
<sequence length="267" mass="29103">MCLTLCTWLLCSLHLFAFTKAEVTCASCPLPAHVKTGDVQNNARTISITEDGKSLVSFTRTRWLPVLEGVSKFGKDMNDAPNSTEVAVETVRNTTVSGATPHPQQITLGRPRFEKGGKKGSALPRRKRSAAQLDEFGASARSGDSAESTDAMLFVDGQKLRRNRDEGKMPTSRSEEPKVSSSTFALAGDSAHNHAVVYWTGHNSSSSVWPDATLQGLISELPWDPGILAEVVFLIVPRKCLRTEITFSPLCFRAHCEASLIPSDERN</sequence>
<keyword evidence="2" id="KW-0732">Signal</keyword>
<dbReference type="Proteomes" id="UP000319801">
    <property type="component" value="Unassembled WGS sequence"/>
</dbReference>
<keyword evidence="4" id="KW-1185">Reference proteome</keyword>
<gene>
    <name evidence="3" type="ORF">Baya_1273</name>
</gene>
<feature type="chain" id="PRO_5022162747" evidence="2">
    <location>
        <begin position="22"/>
        <end position="267"/>
    </location>
</feature>
<dbReference type="OrthoDB" id="8963537at2759"/>
<protein>
    <submittedName>
        <fullName evidence="3">VPS10 domain-containing receptor SorCS1</fullName>
    </submittedName>
</protein>
<name>A0A556TKM6_BAGYA</name>
<evidence type="ECO:0000313" key="3">
    <source>
        <dbReference type="EMBL" id="TSK17893.1"/>
    </source>
</evidence>
<evidence type="ECO:0000313" key="4">
    <source>
        <dbReference type="Proteomes" id="UP000319801"/>
    </source>
</evidence>
<evidence type="ECO:0000256" key="2">
    <source>
        <dbReference type="SAM" id="SignalP"/>
    </source>
</evidence>
<feature type="region of interest" description="Disordered" evidence="1">
    <location>
        <begin position="95"/>
        <end position="181"/>
    </location>
</feature>
<accession>A0A556TKM6</accession>
<feature type="compositionally biased region" description="Polar residues" evidence="1">
    <location>
        <begin position="95"/>
        <end position="107"/>
    </location>
</feature>
<dbReference type="AlphaFoldDB" id="A0A556TKM6"/>
<organism evidence="3 4">
    <name type="scientific">Bagarius yarrelli</name>
    <name type="common">Goonch</name>
    <name type="synonym">Bagrus yarrelli</name>
    <dbReference type="NCBI Taxonomy" id="175774"/>
    <lineage>
        <taxon>Eukaryota</taxon>
        <taxon>Metazoa</taxon>
        <taxon>Chordata</taxon>
        <taxon>Craniata</taxon>
        <taxon>Vertebrata</taxon>
        <taxon>Euteleostomi</taxon>
        <taxon>Actinopterygii</taxon>
        <taxon>Neopterygii</taxon>
        <taxon>Teleostei</taxon>
        <taxon>Ostariophysi</taxon>
        <taxon>Siluriformes</taxon>
        <taxon>Sisoridae</taxon>
        <taxon>Sisorinae</taxon>
        <taxon>Bagarius</taxon>
    </lineage>
</organism>
<proteinExistence type="predicted"/>